<organism evidence="1 2">
    <name type="scientific">Penicillium atrosanguineum</name>
    <dbReference type="NCBI Taxonomy" id="1132637"/>
    <lineage>
        <taxon>Eukaryota</taxon>
        <taxon>Fungi</taxon>
        <taxon>Dikarya</taxon>
        <taxon>Ascomycota</taxon>
        <taxon>Pezizomycotina</taxon>
        <taxon>Eurotiomycetes</taxon>
        <taxon>Eurotiomycetidae</taxon>
        <taxon>Eurotiales</taxon>
        <taxon>Aspergillaceae</taxon>
        <taxon>Penicillium</taxon>
    </lineage>
</organism>
<accession>A0A9W9Q601</accession>
<reference evidence="1" key="2">
    <citation type="journal article" date="2023" name="IMA Fungus">
        <title>Comparative genomic study of the Penicillium genus elucidates a diverse pangenome and 15 lateral gene transfer events.</title>
        <authorList>
            <person name="Petersen C."/>
            <person name="Sorensen T."/>
            <person name="Nielsen M.R."/>
            <person name="Sondergaard T.E."/>
            <person name="Sorensen J.L."/>
            <person name="Fitzpatrick D.A."/>
            <person name="Frisvad J.C."/>
            <person name="Nielsen K.L."/>
        </authorList>
    </citation>
    <scope>NUCLEOTIDE SEQUENCE</scope>
    <source>
        <strain evidence="1">IBT 21472</strain>
    </source>
</reference>
<dbReference type="OrthoDB" id="3724021at2759"/>
<dbReference type="AlphaFoldDB" id="A0A9W9Q601"/>
<name>A0A9W9Q601_9EURO</name>
<dbReference type="EMBL" id="JAPZBO010000002">
    <property type="protein sequence ID" value="KAJ5323512.1"/>
    <property type="molecule type" value="Genomic_DNA"/>
</dbReference>
<evidence type="ECO:0000313" key="2">
    <source>
        <dbReference type="Proteomes" id="UP001147746"/>
    </source>
</evidence>
<dbReference type="Proteomes" id="UP001147746">
    <property type="component" value="Unassembled WGS sequence"/>
</dbReference>
<comment type="caution">
    <text evidence="1">The sequence shown here is derived from an EMBL/GenBank/DDBJ whole genome shotgun (WGS) entry which is preliminary data.</text>
</comment>
<reference evidence="1" key="1">
    <citation type="submission" date="2022-12" db="EMBL/GenBank/DDBJ databases">
        <authorList>
            <person name="Petersen C."/>
        </authorList>
    </citation>
    <scope>NUCLEOTIDE SEQUENCE</scope>
    <source>
        <strain evidence="1">IBT 21472</strain>
    </source>
</reference>
<evidence type="ECO:0000313" key="1">
    <source>
        <dbReference type="EMBL" id="KAJ5323512.1"/>
    </source>
</evidence>
<sequence>MLVHFNSSNEKSLAESTGSINARFKLAGNEYDCTPFARFISRLEKVNGEWKMLSLDAMFERDTIAPVHPMNSPPARLDVEAYRPSYRCIAWQVASKGFQVSRDLPGTDRPELVKRLIDESYKWIQP</sequence>
<keyword evidence="2" id="KW-1185">Reference proteome</keyword>
<protein>
    <recommendedName>
        <fullName evidence="3">SnoaL-like domain-containing protein</fullName>
    </recommendedName>
</protein>
<proteinExistence type="predicted"/>
<evidence type="ECO:0008006" key="3">
    <source>
        <dbReference type="Google" id="ProtNLM"/>
    </source>
</evidence>
<gene>
    <name evidence="1" type="ORF">N7476_002112</name>
</gene>